<evidence type="ECO:0000313" key="2">
    <source>
        <dbReference type="EMBL" id="PRR79701.1"/>
    </source>
</evidence>
<evidence type="ECO:0000259" key="1">
    <source>
        <dbReference type="Pfam" id="PF18899"/>
    </source>
</evidence>
<gene>
    <name evidence="2" type="ORF">CLLI_07340</name>
</gene>
<sequence>MKAIEKVFRDGSGNMSDIKLFRIHNGVEELSATWVSLERELQTLIEQNMSTFFGVNFLKTEYVTSNGGRIDSLGVDENNCPVIFEYKRSSNENVINQGLFYLDWLLDHKADFELLVMKTLGKDFSDKLDWTMPRLICIAGDFTKYDEYAVKQINRNIDLIRYKKFGEELLMFDLINSNVATPINSVSEEKSIKQSTDKTFDEQLETTSEKLRELYASIRDYILALGDDVTENKLKLYSAFKKIKNIACVEVRMKSIMLYLRLNPEDITLENGFTRDVSKIGHWGTGDLEVTIKNVHDFEKAKEYIHRAYEIN</sequence>
<name>A0A2T0B733_9CLOT</name>
<dbReference type="AlphaFoldDB" id="A0A2T0B733"/>
<feature type="domain" description="DUF5655" evidence="1">
    <location>
        <begin position="201"/>
        <end position="312"/>
    </location>
</feature>
<dbReference type="EMBL" id="PVXO01000018">
    <property type="protein sequence ID" value="PRR79701.1"/>
    <property type="molecule type" value="Genomic_DNA"/>
</dbReference>
<keyword evidence="3" id="KW-1185">Reference proteome</keyword>
<comment type="caution">
    <text evidence="2">The sequence shown here is derived from an EMBL/GenBank/DDBJ whole genome shotgun (WGS) entry which is preliminary data.</text>
</comment>
<dbReference type="InterPro" id="IPR043714">
    <property type="entry name" value="DUF5655"/>
</dbReference>
<dbReference type="Proteomes" id="UP000239706">
    <property type="component" value="Unassembled WGS sequence"/>
</dbReference>
<proteinExistence type="predicted"/>
<reference evidence="2 3" key="1">
    <citation type="submission" date="2018-03" db="EMBL/GenBank/DDBJ databases">
        <title>Genome sequence of Clostridium liquoris DSM 100320.</title>
        <authorList>
            <person name="Poehlein A."/>
            <person name="Daniel R."/>
        </authorList>
    </citation>
    <scope>NUCLEOTIDE SEQUENCE [LARGE SCALE GENOMIC DNA]</scope>
    <source>
        <strain evidence="2 3">DSM 100320</strain>
    </source>
</reference>
<protein>
    <recommendedName>
        <fullName evidence="1">DUF5655 domain-containing protein</fullName>
    </recommendedName>
</protein>
<dbReference type="Gene3D" id="3.40.1350.10">
    <property type="match status" value="1"/>
</dbReference>
<evidence type="ECO:0000313" key="3">
    <source>
        <dbReference type="Proteomes" id="UP000239706"/>
    </source>
</evidence>
<accession>A0A2T0B733</accession>
<dbReference type="GO" id="GO:0003676">
    <property type="term" value="F:nucleic acid binding"/>
    <property type="evidence" value="ECO:0007669"/>
    <property type="project" value="InterPro"/>
</dbReference>
<dbReference type="InterPro" id="IPR011856">
    <property type="entry name" value="tRNA_endonuc-like_dom_sf"/>
</dbReference>
<dbReference type="RefSeq" id="WP_242975520.1">
    <property type="nucleotide sequence ID" value="NZ_PVXO01000018.1"/>
</dbReference>
<dbReference type="Pfam" id="PF18899">
    <property type="entry name" value="DUF5655"/>
    <property type="match status" value="1"/>
</dbReference>
<organism evidence="2 3">
    <name type="scientific">Clostridium liquoris</name>
    <dbReference type="NCBI Taxonomy" id="1289519"/>
    <lineage>
        <taxon>Bacteria</taxon>
        <taxon>Bacillati</taxon>
        <taxon>Bacillota</taxon>
        <taxon>Clostridia</taxon>
        <taxon>Eubacteriales</taxon>
        <taxon>Clostridiaceae</taxon>
        <taxon>Clostridium</taxon>
    </lineage>
</organism>